<evidence type="ECO:0000313" key="2">
    <source>
        <dbReference type="Proteomes" id="UP000245865"/>
    </source>
</evidence>
<sequence length="107" mass="11974">MARRGGAAFLGLLCFHQGPGGYAGSLKKRWLAARANAFPLHNPVMSGLHYFSQLMAALRFAEDWFSCQLQCRFMRLESCRCAHGGRATAPRKSTIPRKLFTIPVELF</sequence>
<dbReference type="Proteomes" id="UP000245865">
    <property type="component" value="Unassembled WGS sequence"/>
</dbReference>
<gene>
    <name evidence="1" type="ORF">DKP76_15620</name>
</gene>
<keyword evidence="2" id="KW-1185">Reference proteome</keyword>
<dbReference type="AlphaFoldDB" id="A0A316J6W2"/>
<dbReference type="EMBL" id="QGDB01000006">
    <property type="protein sequence ID" value="PWL16918.1"/>
    <property type="molecule type" value="Genomic_DNA"/>
</dbReference>
<comment type="caution">
    <text evidence="1">The sequence shown here is derived from an EMBL/GenBank/DDBJ whole genome shotgun (WGS) entry which is preliminary data.</text>
</comment>
<name>A0A316J6W2_9HYPH</name>
<proteinExistence type="predicted"/>
<accession>A0A316J6W2</accession>
<reference evidence="1 2" key="1">
    <citation type="submission" date="2018-05" db="EMBL/GenBank/DDBJ databases">
        <title>Comparative genomic sequence analysis between strain HN4 and CCM 8460T (Falsochrobactrum ovis) will provide more evidence to prove that HN4 is a new species of Falsochrobactrum.</title>
        <authorList>
            <person name="Lyu W."/>
            <person name="Sun L."/>
            <person name="Yao L."/>
        </authorList>
    </citation>
    <scope>NUCLEOTIDE SEQUENCE [LARGE SCALE GENOMIC DNA]</scope>
    <source>
        <strain evidence="1 2">HN4</strain>
    </source>
</reference>
<protein>
    <submittedName>
        <fullName evidence="1">Uncharacterized protein</fullName>
    </submittedName>
</protein>
<evidence type="ECO:0000313" key="1">
    <source>
        <dbReference type="EMBL" id="PWL16918.1"/>
    </source>
</evidence>
<organism evidence="1 2">
    <name type="scientific">Falsochrobactrum shanghaiense</name>
    <dbReference type="NCBI Taxonomy" id="2201899"/>
    <lineage>
        <taxon>Bacteria</taxon>
        <taxon>Pseudomonadati</taxon>
        <taxon>Pseudomonadota</taxon>
        <taxon>Alphaproteobacteria</taxon>
        <taxon>Hyphomicrobiales</taxon>
        <taxon>Brucellaceae</taxon>
        <taxon>Falsochrobactrum</taxon>
    </lineage>
</organism>